<comment type="caution">
    <text evidence="1">The sequence shown here is derived from an EMBL/GenBank/DDBJ whole genome shotgun (WGS) entry which is preliminary data.</text>
</comment>
<dbReference type="Proteomes" id="UP000054995">
    <property type="component" value="Unassembled WGS sequence"/>
</dbReference>
<dbReference type="AlphaFoldDB" id="A0A0V1F1Z5"/>
<evidence type="ECO:0000313" key="1">
    <source>
        <dbReference type="EMBL" id="KRY80173.1"/>
    </source>
</evidence>
<sequence>MLSGLVPSSPTFLLGHYRSPLTTLNGMVHPSLQILIRRINIA</sequence>
<evidence type="ECO:0000313" key="2">
    <source>
        <dbReference type="Proteomes" id="UP000054995"/>
    </source>
</evidence>
<organism evidence="1 2">
    <name type="scientific">Trichinella pseudospiralis</name>
    <name type="common">Parasitic roundworm</name>
    <dbReference type="NCBI Taxonomy" id="6337"/>
    <lineage>
        <taxon>Eukaryota</taxon>
        <taxon>Metazoa</taxon>
        <taxon>Ecdysozoa</taxon>
        <taxon>Nematoda</taxon>
        <taxon>Enoplea</taxon>
        <taxon>Dorylaimia</taxon>
        <taxon>Trichinellida</taxon>
        <taxon>Trichinellidae</taxon>
        <taxon>Trichinella</taxon>
    </lineage>
</organism>
<dbReference type="EMBL" id="JYDT01000735">
    <property type="protein sequence ID" value="KRY80173.1"/>
    <property type="molecule type" value="Genomic_DNA"/>
</dbReference>
<name>A0A0V1F1Z5_TRIPS</name>
<protein>
    <submittedName>
        <fullName evidence="1">Uncharacterized protein</fullName>
    </submittedName>
</protein>
<accession>A0A0V1F1Z5</accession>
<reference evidence="1 2" key="1">
    <citation type="submission" date="2015-01" db="EMBL/GenBank/DDBJ databases">
        <title>Evolution of Trichinella species and genotypes.</title>
        <authorList>
            <person name="Korhonen P.K."/>
            <person name="Edoardo P."/>
            <person name="Giuseppe L.R."/>
            <person name="Gasser R.B."/>
        </authorList>
    </citation>
    <scope>NUCLEOTIDE SEQUENCE [LARGE SCALE GENOMIC DNA]</scope>
    <source>
        <strain evidence="1">ISS470</strain>
    </source>
</reference>
<keyword evidence="2" id="KW-1185">Reference proteome</keyword>
<proteinExistence type="predicted"/>
<gene>
    <name evidence="1" type="ORF">T4D_4279</name>
</gene>